<proteinExistence type="predicted"/>
<dbReference type="InterPro" id="IPR033767">
    <property type="entry name" value="Tail_Gp11"/>
</dbReference>
<protein>
    <submittedName>
        <fullName evidence="1">Uncharacterized protein</fullName>
    </submittedName>
</protein>
<organism evidence="1">
    <name type="scientific">marine sediment metagenome</name>
    <dbReference type="NCBI Taxonomy" id="412755"/>
    <lineage>
        <taxon>unclassified sequences</taxon>
        <taxon>metagenomes</taxon>
        <taxon>ecological metagenomes</taxon>
    </lineage>
</organism>
<reference evidence="1" key="1">
    <citation type="journal article" date="2015" name="Nature">
        <title>Complex archaea that bridge the gap between prokaryotes and eukaryotes.</title>
        <authorList>
            <person name="Spang A."/>
            <person name="Saw J.H."/>
            <person name="Jorgensen S.L."/>
            <person name="Zaremba-Niedzwiedzka K."/>
            <person name="Martijn J."/>
            <person name="Lind A.E."/>
            <person name="van Eijk R."/>
            <person name="Schleper C."/>
            <person name="Guy L."/>
            <person name="Ettema T.J."/>
        </authorList>
    </citation>
    <scope>NUCLEOTIDE SEQUENCE</scope>
</reference>
<gene>
    <name evidence="1" type="ORF">LCGC14_2539140</name>
</gene>
<name>A0A0F9BE26_9ZZZZ</name>
<evidence type="ECO:0000313" key="1">
    <source>
        <dbReference type="EMBL" id="KKL12102.1"/>
    </source>
</evidence>
<dbReference type="AlphaFoldDB" id="A0A0F9BE26"/>
<feature type="non-terminal residue" evidence="1">
    <location>
        <position position="1"/>
    </location>
</feature>
<sequence length="187" mass="21740">VQLMSIGQSPVNTLTDTGIKDVEIARLILHNTSREIQDESWEWNTDYAYEISPDGNDRILVPSNCLSIDPTSRADDWVQRYDSANSAQSMYDLNEQTFERTKVLKVDIVWFYSFEQLPNSARNYIAQLAGQKFQAKHVSSELLFKFEENDVQRARAILMRNSHRVRDRNLLVGGDFTNVIFHRRRNP</sequence>
<dbReference type="Pfam" id="PF17212">
    <property type="entry name" value="Tube"/>
    <property type="match status" value="1"/>
</dbReference>
<dbReference type="EMBL" id="LAZR01041393">
    <property type="protein sequence ID" value="KKL12102.1"/>
    <property type="molecule type" value="Genomic_DNA"/>
</dbReference>
<comment type="caution">
    <text evidence="1">The sequence shown here is derived from an EMBL/GenBank/DDBJ whole genome shotgun (WGS) entry which is preliminary data.</text>
</comment>
<accession>A0A0F9BE26</accession>